<organism evidence="6 7">
    <name type="scientific">Ferrimonas marina</name>
    <dbReference type="NCBI Taxonomy" id="299255"/>
    <lineage>
        <taxon>Bacteria</taxon>
        <taxon>Pseudomonadati</taxon>
        <taxon>Pseudomonadota</taxon>
        <taxon>Gammaproteobacteria</taxon>
        <taxon>Alteromonadales</taxon>
        <taxon>Ferrimonadaceae</taxon>
        <taxon>Ferrimonas</taxon>
    </lineage>
</organism>
<keyword evidence="4" id="KW-0464">Manganese</keyword>
<dbReference type="GO" id="GO:0046872">
    <property type="term" value="F:metal ion binding"/>
    <property type="evidence" value="ECO:0007669"/>
    <property type="project" value="UniProtKB-KW"/>
</dbReference>
<accession>A0A1M5XXN4</accession>
<dbReference type="GO" id="GO:0008783">
    <property type="term" value="F:agmatinase activity"/>
    <property type="evidence" value="ECO:0007669"/>
    <property type="project" value="TreeGrafter"/>
</dbReference>
<keyword evidence="7" id="KW-1185">Reference proteome</keyword>
<evidence type="ECO:0000256" key="3">
    <source>
        <dbReference type="ARBA" id="ARBA00022808"/>
    </source>
</evidence>
<evidence type="ECO:0000256" key="5">
    <source>
        <dbReference type="PROSITE-ProRule" id="PRU00742"/>
    </source>
</evidence>
<dbReference type="Gene3D" id="3.40.800.10">
    <property type="entry name" value="Ureohydrolase domain"/>
    <property type="match status" value="1"/>
</dbReference>
<evidence type="ECO:0000313" key="7">
    <source>
        <dbReference type="Proteomes" id="UP000184268"/>
    </source>
</evidence>
<dbReference type="InterPro" id="IPR023696">
    <property type="entry name" value="Ureohydrolase_dom_sf"/>
</dbReference>
<evidence type="ECO:0000313" key="6">
    <source>
        <dbReference type="EMBL" id="SHI04575.1"/>
    </source>
</evidence>
<dbReference type="RefSeq" id="WP_067664902.1">
    <property type="nucleotide sequence ID" value="NZ_FQXG01000006.1"/>
</dbReference>
<dbReference type="OrthoDB" id="9788689at2"/>
<sequence length="342" mass="37004">MTLNPVDPTRHLSPRPGEQRLGEVMLQWQGQPLAAWLAEVQQLGGRFVLLGVPESIGPRANCGRGGAERGWSAFLDQWLNWQSNPAFDGRCMALLGSLAVEDLMQQADALDPSQHGQLEQLRALTEQLDQRLTPVIQAVVAAGLEPVVIGGGHNNALPILAGASAALSQPLAAVNLDPHADFRRPEGRHSGNGFRYACQQGHLNHYQVLGLHEQKNNAEAMSAMAEAGVKWYSLQRMWLWQQPNLADVLASVLAQLPSQPLGVEVDLDAISEIPSSAVSRLGISPDQACYLVHRLAQQPGACYLHLAEGAPDDQPGSARRVGQMLAELVLSYCQGRLSRKTS</sequence>
<dbReference type="SUPFAM" id="SSF52768">
    <property type="entry name" value="Arginase/deacetylase"/>
    <property type="match status" value="1"/>
</dbReference>
<name>A0A1M5XXN4_9GAMM</name>
<dbReference type="AlphaFoldDB" id="A0A1M5XXN4"/>
<reference evidence="7" key="1">
    <citation type="submission" date="2016-11" db="EMBL/GenBank/DDBJ databases">
        <authorList>
            <person name="Varghese N."/>
            <person name="Submissions S."/>
        </authorList>
    </citation>
    <scope>NUCLEOTIDE SEQUENCE [LARGE SCALE GENOMIC DNA]</scope>
    <source>
        <strain evidence="7">DSM 16917</strain>
    </source>
</reference>
<evidence type="ECO:0000256" key="2">
    <source>
        <dbReference type="ARBA" id="ARBA00022801"/>
    </source>
</evidence>
<keyword evidence="1" id="KW-0479">Metal-binding</keyword>
<evidence type="ECO:0000256" key="1">
    <source>
        <dbReference type="ARBA" id="ARBA00022723"/>
    </source>
</evidence>
<evidence type="ECO:0000256" key="4">
    <source>
        <dbReference type="ARBA" id="ARBA00023211"/>
    </source>
</evidence>
<dbReference type="CDD" id="cd09988">
    <property type="entry name" value="Formimidoylglutamase"/>
    <property type="match status" value="1"/>
</dbReference>
<protein>
    <submittedName>
        <fullName evidence="6">Arginase family enzyme</fullName>
    </submittedName>
</protein>
<dbReference type="Proteomes" id="UP000184268">
    <property type="component" value="Unassembled WGS sequence"/>
</dbReference>
<keyword evidence="3" id="KW-0369">Histidine metabolism</keyword>
<dbReference type="STRING" id="299255.SAMN02745129_3788"/>
<dbReference type="PANTHER" id="PTHR11358:SF35">
    <property type="entry name" value="FORMIMIDOYLGLUTAMASE"/>
    <property type="match status" value="1"/>
</dbReference>
<comment type="similarity">
    <text evidence="5">Belongs to the arginase family.</text>
</comment>
<dbReference type="GO" id="GO:0033389">
    <property type="term" value="P:putrescine biosynthetic process from arginine, via agmatine"/>
    <property type="evidence" value="ECO:0007669"/>
    <property type="project" value="TreeGrafter"/>
</dbReference>
<dbReference type="Pfam" id="PF00491">
    <property type="entry name" value="Arginase"/>
    <property type="match status" value="1"/>
</dbReference>
<proteinExistence type="inferred from homology"/>
<dbReference type="PROSITE" id="PS51409">
    <property type="entry name" value="ARGINASE_2"/>
    <property type="match status" value="1"/>
</dbReference>
<dbReference type="PANTHER" id="PTHR11358">
    <property type="entry name" value="ARGINASE/AGMATINASE"/>
    <property type="match status" value="1"/>
</dbReference>
<dbReference type="InterPro" id="IPR006035">
    <property type="entry name" value="Ureohydrolase"/>
</dbReference>
<dbReference type="GO" id="GO:0006547">
    <property type="term" value="P:L-histidine metabolic process"/>
    <property type="evidence" value="ECO:0007669"/>
    <property type="project" value="UniProtKB-KW"/>
</dbReference>
<keyword evidence="2" id="KW-0378">Hydrolase</keyword>
<gene>
    <name evidence="6" type="ORF">SAMN02745129_3788</name>
</gene>
<dbReference type="EMBL" id="FQXG01000006">
    <property type="protein sequence ID" value="SHI04575.1"/>
    <property type="molecule type" value="Genomic_DNA"/>
</dbReference>